<dbReference type="eggNOG" id="COG0251">
    <property type="taxonomic scope" value="Bacteria"/>
</dbReference>
<dbReference type="EMBL" id="AMRK01000002">
    <property type="protein sequence ID" value="EKE73136.1"/>
    <property type="molecule type" value="Genomic_DNA"/>
</dbReference>
<dbReference type="InterPro" id="IPR035959">
    <property type="entry name" value="RutC-like_sf"/>
</dbReference>
<comment type="caution">
    <text evidence="1">The sequence shown here is derived from an EMBL/GenBank/DDBJ whole genome shotgun (WGS) entry which is preliminary data.</text>
</comment>
<dbReference type="PATRIC" id="fig|1208323.3.peg.760"/>
<dbReference type="AlphaFoldDB" id="K2ISA3"/>
<dbReference type="Proteomes" id="UP000006762">
    <property type="component" value="Unassembled WGS sequence"/>
</dbReference>
<dbReference type="Gene3D" id="3.30.1330.40">
    <property type="entry name" value="RutC-like"/>
    <property type="match status" value="1"/>
</dbReference>
<keyword evidence="2" id="KW-1185">Reference proteome</keyword>
<organism evidence="1 2">
    <name type="scientific">Celeribacter baekdonensis B30</name>
    <dbReference type="NCBI Taxonomy" id="1208323"/>
    <lineage>
        <taxon>Bacteria</taxon>
        <taxon>Pseudomonadati</taxon>
        <taxon>Pseudomonadota</taxon>
        <taxon>Alphaproteobacteria</taxon>
        <taxon>Rhodobacterales</taxon>
        <taxon>Roseobacteraceae</taxon>
        <taxon>Celeribacter</taxon>
    </lineage>
</organism>
<dbReference type="PANTHER" id="PTHR43857">
    <property type="entry name" value="BLR7761 PROTEIN"/>
    <property type="match status" value="1"/>
</dbReference>
<gene>
    <name evidence="1" type="ORF">B30_03717</name>
</gene>
<dbReference type="InterPro" id="IPR006175">
    <property type="entry name" value="YjgF/YER057c/UK114"/>
</dbReference>
<dbReference type="Pfam" id="PF01042">
    <property type="entry name" value="Ribonuc_L-PSP"/>
    <property type="match status" value="1"/>
</dbReference>
<evidence type="ECO:0000313" key="1">
    <source>
        <dbReference type="EMBL" id="EKE73136.1"/>
    </source>
</evidence>
<dbReference type="CDD" id="cd00448">
    <property type="entry name" value="YjgF_YER057c_UK114_family"/>
    <property type="match status" value="1"/>
</dbReference>
<protein>
    <submittedName>
        <fullName evidence="1">Endoribonuclease L-PSP</fullName>
    </submittedName>
</protein>
<evidence type="ECO:0000313" key="2">
    <source>
        <dbReference type="Proteomes" id="UP000006762"/>
    </source>
</evidence>
<dbReference type="PANTHER" id="PTHR43857:SF1">
    <property type="entry name" value="YJGH FAMILY PROTEIN"/>
    <property type="match status" value="1"/>
</dbReference>
<reference evidence="1 2" key="1">
    <citation type="submission" date="2012-09" db="EMBL/GenBank/DDBJ databases">
        <title>Celeribacter baekdonensis B30 Genome Sequencing.</title>
        <authorList>
            <person name="Wang W."/>
        </authorList>
    </citation>
    <scope>NUCLEOTIDE SEQUENCE [LARGE SCALE GENOMIC DNA]</scope>
    <source>
        <strain evidence="1 2">B30</strain>
    </source>
</reference>
<proteinExistence type="predicted"/>
<accession>K2ISA3</accession>
<dbReference type="STRING" id="1208323.B30_03717"/>
<name>K2ISA3_9RHOB</name>
<sequence>MDVPTMKKALTPPSIAAPFGAYSHGIDAGPGGRIIVTSGQLGLAPDGTCPEGVKAQSEQCFANIDAILTEAGAGRSDVIRISAFVTRREDFATYMAVRDAWLAQVAVKPASTLIIVTGFTRAEFLVEVEVTAVAPV</sequence>
<dbReference type="SUPFAM" id="SSF55298">
    <property type="entry name" value="YjgF-like"/>
    <property type="match status" value="1"/>
</dbReference>